<feature type="domain" description="Shedu protein SduA C-terminal" evidence="1">
    <location>
        <begin position="48"/>
        <end position="234"/>
    </location>
</feature>
<keyword evidence="3" id="KW-1185">Reference proteome</keyword>
<gene>
    <name evidence="2" type="ORF">AAEO56_06215</name>
</gene>
<evidence type="ECO:0000313" key="3">
    <source>
        <dbReference type="Proteomes" id="UP001464555"/>
    </source>
</evidence>
<proteinExistence type="predicted"/>
<comment type="caution">
    <text evidence="2">The sequence shown here is derived from an EMBL/GenBank/DDBJ whole genome shotgun (WGS) entry which is preliminary data.</text>
</comment>
<dbReference type="Pfam" id="PF14082">
    <property type="entry name" value="SduA_C"/>
    <property type="match status" value="1"/>
</dbReference>
<reference evidence="2 3" key="1">
    <citation type="submission" date="2024-04" db="EMBL/GenBank/DDBJ databases">
        <title>Flavobacterium sp. DGU11 16S ribosomal RNA gene Genome sequencing and assembly.</title>
        <authorList>
            <person name="Park S."/>
        </authorList>
    </citation>
    <scope>NUCLEOTIDE SEQUENCE [LARGE SCALE GENOMIC DNA]</scope>
    <source>
        <strain evidence="2 3">DGU11</strain>
    </source>
</reference>
<dbReference type="Proteomes" id="UP001464555">
    <property type="component" value="Unassembled WGS sequence"/>
</dbReference>
<accession>A0ABU9HV47</accession>
<protein>
    <submittedName>
        <fullName evidence="2">Shedu anti-phage system protein SduA domain-containing protein</fullName>
    </submittedName>
</protein>
<organism evidence="2 3">
    <name type="scientific">Flavobacterium arundinis</name>
    <dbReference type="NCBI Taxonomy" id="3139143"/>
    <lineage>
        <taxon>Bacteria</taxon>
        <taxon>Pseudomonadati</taxon>
        <taxon>Bacteroidota</taxon>
        <taxon>Flavobacteriia</taxon>
        <taxon>Flavobacteriales</taxon>
        <taxon>Flavobacteriaceae</taxon>
        <taxon>Flavobacterium</taxon>
    </lineage>
</organism>
<evidence type="ECO:0000259" key="1">
    <source>
        <dbReference type="Pfam" id="PF14082"/>
    </source>
</evidence>
<dbReference type="RefSeq" id="WP_341696169.1">
    <property type="nucleotide sequence ID" value="NZ_JBBYHR010000003.1"/>
</dbReference>
<dbReference type="InterPro" id="IPR025359">
    <property type="entry name" value="SduA_C"/>
</dbReference>
<evidence type="ECO:0000313" key="2">
    <source>
        <dbReference type="EMBL" id="MEL1243851.1"/>
    </source>
</evidence>
<sequence>MDNKVETILQEIFDPLILGDEIKTHKLSKSPSFNEIHDFAELIGLDGSEESYQKFISEHPHFLIRTAVSTDESTLGILAKPPIGNFHLADYAIFSISQGGCHIHLVEIEKPSDRLLTKKLTPANKLQTALGQVLDWEQYIQHNKQTFINSCMKLLKDSPKYPHKSEKGSFIYAAKNRIQSIWEGFGGIESCYFSYTIVIGRWAKLDDNEKRRLVFLNNGYSKQNIRIRTYDNLIRKAIEGPKYLW</sequence>
<name>A0ABU9HV47_9FLAO</name>
<dbReference type="EMBL" id="JBBYHR010000003">
    <property type="protein sequence ID" value="MEL1243851.1"/>
    <property type="molecule type" value="Genomic_DNA"/>
</dbReference>